<evidence type="ECO:0000313" key="1">
    <source>
        <dbReference type="EMBL" id="EMS65692.1"/>
    </source>
</evidence>
<accession>M8A085</accession>
<dbReference type="EMBL" id="KD040776">
    <property type="protein sequence ID" value="EMS65692.1"/>
    <property type="molecule type" value="Genomic_DNA"/>
</dbReference>
<reference evidence="1" key="1">
    <citation type="journal article" date="2013" name="Nature">
        <title>Draft genome of the wheat A-genome progenitor Triticum urartu.</title>
        <authorList>
            <person name="Ling H.Q."/>
            <person name="Zhao S."/>
            <person name="Liu D."/>
            <person name="Wang J."/>
            <person name="Sun H."/>
            <person name="Zhang C."/>
            <person name="Fan H."/>
            <person name="Li D."/>
            <person name="Dong L."/>
            <person name="Tao Y."/>
            <person name="Gao C."/>
            <person name="Wu H."/>
            <person name="Li Y."/>
            <person name="Cui Y."/>
            <person name="Guo X."/>
            <person name="Zheng S."/>
            <person name="Wang B."/>
            <person name="Yu K."/>
            <person name="Liang Q."/>
            <person name="Yang W."/>
            <person name="Lou X."/>
            <person name="Chen J."/>
            <person name="Feng M."/>
            <person name="Jian J."/>
            <person name="Zhang X."/>
            <person name="Luo G."/>
            <person name="Jiang Y."/>
            <person name="Liu J."/>
            <person name="Wang Z."/>
            <person name="Sha Y."/>
            <person name="Zhang B."/>
            <person name="Wu H."/>
            <person name="Tang D."/>
            <person name="Shen Q."/>
            <person name="Xue P."/>
            <person name="Zou S."/>
            <person name="Wang X."/>
            <person name="Liu X."/>
            <person name="Wang F."/>
            <person name="Yang Y."/>
            <person name="An X."/>
            <person name="Dong Z."/>
            <person name="Zhang K."/>
            <person name="Zhang X."/>
            <person name="Luo M.C."/>
            <person name="Dvorak J."/>
            <person name="Tong Y."/>
            <person name="Wang J."/>
            <person name="Yang H."/>
            <person name="Li Z."/>
            <person name="Wang D."/>
            <person name="Zhang A."/>
            <person name="Wang J."/>
        </authorList>
    </citation>
    <scope>NUCLEOTIDE SEQUENCE</scope>
</reference>
<name>M8A085_TRIUA</name>
<sequence>MPRSPSPVIAASNSHVDTSANRQYIIKQAKGLTKFKVKATFLRFYAHAQARRSNTHFQLLMSEKQGENTGKIVAIKMNKAFVKVKVLERAHQDRSAPLRSMASKMGATVVAMEERTDGEGHVKGGGLGVCDWEGEGGFGASA</sequence>
<protein>
    <submittedName>
        <fullName evidence="1">Uncharacterized protein</fullName>
    </submittedName>
</protein>
<gene>
    <name evidence="1" type="ORF">TRIUR3_24452</name>
</gene>
<proteinExistence type="predicted"/>
<organism evidence="1">
    <name type="scientific">Triticum urartu</name>
    <name type="common">Red wild einkorn</name>
    <name type="synonym">Crithodium urartu</name>
    <dbReference type="NCBI Taxonomy" id="4572"/>
    <lineage>
        <taxon>Eukaryota</taxon>
        <taxon>Viridiplantae</taxon>
        <taxon>Streptophyta</taxon>
        <taxon>Embryophyta</taxon>
        <taxon>Tracheophyta</taxon>
        <taxon>Spermatophyta</taxon>
        <taxon>Magnoliopsida</taxon>
        <taxon>Liliopsida</taxon>
        <taxon>Poales</taxon>
        <taxon>Poaceae</taxon>
        <taxon>BOP clade</taxon>
        <taxon>Pooideae</taxon>
        <taxon>Triticodae</taxon>
        <taxon>Triticeae</taxon>
        <taxon>Triticinae</taxon>
        <taxon>Triticum</taxon>
    </lineage>
</organism>
<dbReference type="AlphaFoldDB" id="M8A085"/>